<dbReference type="KEGG" id="rgu:A4W93_26715"/>
<evidence type="ECO:0000256" key="5">
    <source>
        <dbReference type="ARBA" id="ARBA00023288"/>
    </source>
</evidence>
<evidence type="ECO:0000256" key="6">
    <source>
        <dbReference type="HAMAP-Rule" id="MF_01186"/>
    </source>
</evidence>
<name>A0A1W6LG72_9BURK</name>
<dbReference type="EMBL" id="CP015118">
    <property type="protein sequence ID" value="ARN23208.1"/>
    <property type="molecule type" value="Genomic_DNA"/>
</dbReference>
<dbReference type="GO" id="GO:1990351">
    <property type="term" value="C:transporter complex"/>
    <property type="evidence" value="ECO:0007669"/>
    <property type="project" value="TreeGrafter"/>
</dbReference>
<keyword evidence="1 6" id="KW-0732">Signal</keyword>
<dbReference type="HAMAP" id="MF_01186">
    <property type="entry name" value="LPS_assembly_LptE"/>
    <property type="match status" value="1"/>
</dbReference>
<sequence length="173" mass="19196">MPKRPTPVSRRLCLSVLAAAAGAGALAGCGFQLRRPPELPFRTLHLSGFKPTSSMGVALRRALASSPSTRLVDAPPAAEAIFEVLVDAQERNVVAFTSTGQVRELQLRERLTFRLKANNGRELIPRTEILQTRDMTYNERDALAKEQEEQLLYRAMQDDIALQVMRRLGAVKL</sequence>
<evidence type="ECO:0000256" key="3">
    <source>
        <dbReference type="ARBA" id="ARBA00023139"/>
    </source>
</evidence>
<dbReference type="STRING" id="946333.A4W93_26715"/>
<dbReference type="GO" id="GO:0001530">
    <property type="term" value="F:lipopolysaccharide binding"/>
    <property type="evidence" value="ECO:0007669"/>
    <property type="project" value="TreeGrafter"/>
</dbReference>
<protein>
    <recommendedName>
        <fullName evidence="6">LPS-assembly lipoprotein LptE</fullName>
    </recommendedName>
</protein>
<keyword evidence="2 6" id="KW-0472">Membrane</keyword>
<dbReference type="GO" id="GO:0043165">
    <property type="term" value="P:Gram-negative-bacterium-type cell outer membrane assembly"/>
    <property type="evidence" value="ECO:0007669"/>
    <property type="project" value="UniProtKB-UniRule"/>
</dbReference>
<dbReference type="Pfam" id="PF04390">
    <property type="entry name" value="LptE"/>
    <property type="match status" value="1"/>
</dbReference>
<accession>A0A1W6LG72</accession>
<dbReference type="PANTHER" id="PTHR38098">
    <property type="entry name" value="LPS-ASSEMBLY LIPOPROTEIN LPTE"/>
    <property type="match status" value="1"/>
</dbReference>
<evidence type="ECO:0000256" key="4">
    <source>
        <dbReference type="ARBA" id="ARBA00023237"/>
    </source>
</evidence>
<dbReference type="OrthoDB" id="5298094at2"/>
<dbReference type="GO" id="GO:0009279">
    <property type="term" value="C:cell outer membrane"/>
    <property type="evidence" value="ECO:0007669"/>
    <property type="project" value="UniProtKB-SubCell"/>
</dbReference>
<evidence type="ECO:0000256" key="1">
    <source>
        <dbReference type="ARBA" id="ARBA00022729"/>
    </source>
</evidence>
<dbReference type="GO" id="GO:0015920">
    <property type="term" value="P:lipopolysaccharide transport"/>
    <property type="evidence" value="ECO:0007669"/>
    <property type="project" value="TreeGrafter"/>
</dbReference>
<proteinExistence type="inferred from homology"/>
<comment type="subunit">
    <text evidence="6">Component of the lipopolysaccharide transport and assembly complex. Interacts with LptD.</text>
</comment>
<dbReference type="Gene3D" id="3.30.160.150">
    <property type="entry name" value="Lipoprotein like domain"/>
    <property type="match status" value="1"/>
</dbReference>
<keyword evidence="5 6" id="KW-0449">Lipoprotein</keyword>
<dbReference type="Proteomes" id="UP000193427">
    <property type="component" value="Chromosome"/>
</dbReference>
<dbReference type="PROSITE" id="PS51257">
    <property type="entry name" value="PROKAR_LIPOPROTEIN"/>
    <property type="match status" value="1"/>
</dbReference>
<comment type="function">
    <text evidence="6">Together with LptD, is involved in the assembly of lipopolysaccharide (LPS) at the surface of the outer membrane. Required for the proper assembly of LptD. Binds LPS and may serve as the LPS recognition site at the outer membrane.</text>
</comment>
<evidence type="ECO:0000256" key="2">
    <source>
        <dbReference type="ARBA" id="ARBA00023136"/>
    </source>
</evidence>
<dbReference type="RefSeq" id="WP_085753525.1">
    <property type="nucleotide sequence ID" value="NZ_BSPR01000017.1"/>
</dbReference>
<evidence type="ECO:0000313" key="8">
    <source>
        <dbReference type="Proteomes" id="UP000193427"/>
    </source>
</evidence>
<dbReference type="PANTHER" id="PTHR38098:SF1">
    <property type="entry name" value="LPS-ASSEMBLY LIPOPROTEIN LPTE"/>
    <property type="match status" value="1"/>
</dbReference>
<comment type="subcellular location">
    <subcellularLocation>
        <location evidence="6">Cell outer membrane</location>
        <topology evidence="6">Lipid-anchor</topology>
    </subcellularLocation>
</comment>
<gene>
    <name evidence="6" type="primary">lptE</name>
    <name evidence="7" type="ORF">A4W93_26715</name>
</gene>
<keyword evidence="3 6" id="KW-0564">Palmitate</keyword>
<keyword evidence="4 6" id="KW-0998">Cell outer membrane</keyword>
<dbReference type="AlphaFoldDB" id="A0A1W6LG72"/>
<reference evidence="7 8" key="1">
    <citation type="submission" date="2016-04" db="EMBL/GenBank/DDBJ databases">
        <title>Complete genome sequence of natural rubber-degrading, novel Gram-negative bacterium, Rhizobacter gummiphilus strain NS21.</title>
        <authorList>
            <person name="Tabata M."/>
            <person name="Kasai D."/>
            <person name="Fukuda M."/>
        </authorList>
    </citation>
    <scope>NUCLEOTIDE SEQUENCE [LARGE SCALE GENOMIC DNA]</scope>
    <source>
        <strain evidence="7 8">NS21</strain>
    </source>
</reference>
<comment type="similarity">
    <text evidence="6">Belongs to the LptE lipoprotein family.</text>
</comment>
<keyword evidence="8" id="KW-1185">Reference proteome</keyword>
<dbReference type="InterPro" id="IPR007485">
    <property type="entry name" value="LPS_assembly_LptE"/>
</dbReference>
<evidence type="ECO:0000313" key="7">
    <source>
        <dbReference type="EMBL" id="ARN23208.1"/>
    </source>
</evidence>
<organism evidence="7 8">
    <name type="scientific">Piscinibacter gummiphilus</name>
    <dbReference type="NCBI Taxonomy" id="946333"/>
    <lineage>
        <taxon>Bacteria</taxon>
        <taxon>Pseudomonadati</taxon>
        <taxon>Pseudomonadota</taxon>
        <taxon>Betaproteobacteria</taxon>
        <taxon>Burkholderiales</taxon>
        <taxon>Sphaerotilaceae</taxon>
        <taxon>Piscinibacter</taxon>
    </lineage>
</organism>